<dbReference type="GO" id="GO:0070593">
    <property type="term" value="P:dendrite self-avoidance"/>
    <property type="evidence" value="ECO:0007669"/>
    <property type="project" value="TreeGrafter"/>
</dbReference>
<evidence type="ECO:0000256" key="1">
    <source>
        <dbReference type="ARBA" id="ARBA00023319"/>
    </source>
</evidence>
<feature type="domain" description="Ig-like" evidence="2">
    <location>
        <begin position="118"/>
        <end position="178"/>
    </location>
</feature>
<organism evidence="3 4">
    <name type="scientific">Leptotrombidium deliense</name>
    <dbReference type="NCBI Taxonomy" id="299467"/>
    <lineage>
        <taxon>Eukaryota</taxon>
        <taxon>Metazoa</taxon>
        <taxon>Ecdysozoa</taxon>
        <taxon>Arthropoda</taxon>
        <taxon>Chelicerata</taxon>
        <taxon>Arachnida</taxon>
        <taxon>Acari</taxon>
        <taxon>Acariformes</taxon>
        <taxon>Trombidiformes</taxon>
        <taxon>Prostigmata</taxon>
        <taxon>Anystina</taxon>
        <taxon>Parasitengona</taxon>
        <taxon>Trombiculoidea</taxon>
        <taxon>Trombiculidae</taxon>
        <taxon>Leptotrombidium</taxon>
    </lineage>
</organism>
<dbReference type="PANTHER" id="PTHR10075">
    <property type="entry name" value="BASIGIN RELATED"/>
    <property type="match status" value="1"/>
</dbReference>
<dbReference type="GO" id="GO:0030424">
    <property type="term" value="C:axon"/>
    <property type="evidence" value="ECO:0007669"/>
    <property type="project" value="TreeGrafter"/>
</dbReference>
<reference evidence="3 4" key="1">
    <citation type="journal article" date="2018" name="Gigascience">
        <title>Genomes of trombidid mites reveal novel predicted allergens and laterally-transferred genes associated with secondary metabolism.</title>
        <authorList>
            <person name="Dong X."/>
            <person name="Chaisiri K."/>
            <person name="Xia D."/>
            <person name="Armstrong S.D."/>
            <person name="Fang Y."/>
            <person name="Donnelly M.J."/>
            <person name="Kadowaki T."/>
            <person name="McGarry J.W."/>
            <person name="Darby A.C."/>
            <person name="Makepeace B.L."/>
        </authorList>
    </citation>
    <scope>NUCLEOTIDE SEQUENCE [LARGE SCALE GENOMIC DNA]</scope>
    <source>
        <strain evidence="3">UoL-UT</strain>
    </source>
</reference>
<keyword evidence="4" id="KW-1185">Reference proteome</keyword>
<dbReference type="InterPro" id="IPR036179">
    <property type="entry name" value="Ig-like_dom_sf"/>
</dbReference>
<dbReference type="EMBL" id="NCKV01023098">
    <property type="protein sequence ID" value="RWS19746.1"/>
    <property type="molecule type" value="Genomic_DNA"/>
</dbReference>
<name>A0A443RWI9_9ACAR</name>
<dbReference type="InterPro" id="IPR003599">
    <property type="entry name" value="Ig_sub"/>
</dbReference>
<feature type="domain" description="Ig-like" evidence="2">
    <location>
        <begin position="9"/>
        <end position="99"/>
    </location>
</feature>
<accession>A0A443RWI9</accession>
<dbReference type="GO" id="GO:0098632">
    <property type="term" value="F:cell-cell adhesion mediator activity"/>
    <property type="evidence" value="ECO:0007669"/>
    <property type="project" value="TreeGrafter"/>
</dbReference>
<dbReference type="VEuPathDB" id="VectorBase:LDEU012294"/>
<dbReference type="SUPFAM" id="SSF48726">
    <property type="entry name" value="Immunoglobulin"/>
    <property type="match status" value="2"/>
</dbReference>
<dbReference type="Pfam" id="PF13927">
    <property type="entry name" value="Ig_3"/>
    <property type="match status" value="1"/>
</dbReference>
<dbReference type="InterPro" id="IPR007110">
    <property type="entry name" value="Ig-like_dom"/>
</dbReference>
<evidence type="ECO:0000313" key="4">
    <source>
        <dbReference type="Proteomes" id="UP000288716"/>
    </source>
</evidence>
<comment type="caution">
    <text evidence="3">The sequence shown here is derived from an EMBL/GenBank/DDBJ whole genome shotgun (WGS) entry which is preliminary data.</text>
</comment>
<dbReference type="SMART" id="SM00408">
    <property type="entry name" value="IGc2"/>
    <property type="match status" value="2"/>
</dbReference>
<dbReference type="Gene3D" id="2.60.40.10">
    <property type="entry name" value="Immunoglobulins"/>
    <property type="match status" value="2"/>
</dbReference>
<proteinExistence type="predicted"/>
<evidence type="ECO:0000313" key="3">
    <source>
        <dbReference type="EMBL" id="RWS19746.1"/>
    </source>
</evidence>
<gene>
    <name evidence="3" type="ORF">B4U80_01860</name>
</gene>
<dbReference type="GO" id="GO:0005886">
    <property type="term" value="C:plasma membrane"/>
    <property type="evidence" value="ECO:0007669"/>
    <property type="project" value="TreeGrafter"/>
</dbReference>
<protein>
    <submittedName>
        <fullName evidence="3">Down syndrome cell adhesion molecule-like protein 1-like protein</fullName>
    </submittedName>
</protein>
<dbReference type="AlphaFoldDB" id="A0A443RWI9"/>
<dbReference type="PROSITE" id="PS50835">
    <property type="entry name" value="IG_LIKE"/>
    <property type="match status" value="2"/>
</dbReference>
<dbReference type="InterPro" id="IPR013098">
    <property type="entry name" value="Ig_I-set"/>
</dbReference>
<dbReference type="GO" id="GO:0007411">
    <property type="term" value="P:axon guidance"/>
    <property type="evidence" value="ECO:0007669"/>
    <property type="project" value="TreeGrafter"/>
</dbReference>
<dbReference type="STRING" id="299467.A0A443RWI9"/>
<dbReference type="OrthoDB" id="6513259at2759"/>
<dbReference type="Pfam" id="PF07679">
    <property type="entry name" value="I-set"/>
    <property type="match status" value="1"/>
</dbReference>
<dbReference type="PANTHER" id="PTHR10075:SF14">
    <property type="entry name" value="CELL ADHESION MOLECULE DSCAM2-RELATED"/>
    <property type="match status" value="1"/>
</dbReference>
<dbReference type="GO" id="GO:0007156">
    <property type="term" value="P:homophilic cell adhesion via plasma membrane adhesion molecules"/>
    <property type="evidence" value="ECO:0007669"/>
    <property type="project" value="TreeGrafter"/>
</dbReference>
<dbReference type="SMART" id="SM00409">
    <property type="entry name" value="IG"/>
    <property type="match status" value="2"/>
</dbReference>
<evidence type="ECO:0000259" key="2">
    <source>
        <dbReference type="PROSITE" id="PS50835"/>
    </source>
</evidence>
<dbReference type="Proteomes" id="UP000288716">
    <property type="component" value="Unassembled WGS sequence"/>
</dbReference>
<dbReference type="InterPro" id="IPR013783">
    <property type="entry name" value="Ig-like_fold"/>
</dbReference>
<dbReference type="FunFam" id="2.60.40.10:FF:000333">
    <property type="entry name" value="Down syndrome cell adhesion molecule"/>
    <property type="match status" value="1"/>
</dbReference>
<dbReference type="InterPro" id="IPR003598">
    <property type="entry name" value="Ig_sub2"/>
</dbReference>
<sequence>MKTHKLDTPKIIQMPVLPPFVERSRFIATCSIQKGDTPLYFQWKKNGQTITQQSQRIKVDSTTVMSTLSIDSIIREDAANYSCIVRNAFGEDSQNVVLTVKASLKWIKEPKDTKVTIGEDLSLFCEADGFPIPKITWINAKSDKVLSEGKQLQLKKVSLEESHSYKCVAENGEDKPLTKSFSVKVVGKNQKVALQFKE</sequence>
<keyword evidence="1" id="KW-0393">Immunoglobulin domain</keyword>